<evidence type="ECO:0000313" key="1">
    <source>
        <dbReference type="EMBL" id="RFT16603.1"/>
    </source>
</evidence>
<evidence type="ECO:0000313" key="2">
    <source>
        <dbReference type="Proteomes" id="UP000257323"/>
    </source>
</evidence>
<organism evidence="1 2">
    <name type="scientific">Candidatus Saccharicenans subterraneus</name>
    <dbReference type="NCBI Taxonomy" id="2508984"/>
    <lineage>
        <taxon>Bacteria</taxon>
        <taxon>Candidatus Aminicenantota</taxon>
        <taxon>Candidatus Aminicenantia</taxon>
        <taxon>Candidatus Aminicenantales</taxon>
        <taxon>Candidatus Saccharicenantaceae</taxon>
        <taxon>Candidatus Saccharicenans</taxon>
    </lineage>
</organism>
<gene>
    <name evidence="1" type="ORF">OP8BY_1216</name>
</gene>
<dbReference type="Proteomes" id="UP000257323">
    <property type="component" value="Unassembled WGS sequence"/>
</dbReference>
<protein>
    <recommendedName>
        <fullName evidence="3">STAS/SEC14 domain-containing protein</fullName>
    </recommendedName>
</protein>
<comment type="caution">
    <text evidence="1">The sequence shown here is derived from an EMBL/GenBank/DDBJ whole genome shotgun (WGS) entry which is preliminary data.</text>
</comment>
<dbReference type="AlphaFoldDB" id="A0A3E2BPB8"/>
<name>A0A3E2BPB8_9BACT</name>
<proteinExistence type="predicted"/>
<accession>A0A3E2BPB8</accession>
<evidence type="ECO:0008006" key="3">
    <source>
        <dbReference type="Google" id="ProtNLM"/>
    </source>
</evidence>
<reference evidence="1 2" key="1">
    <citation type="submission" date="2018-08" db="EMBL/GenBank/DDBJ databases">
        <title>Genome analysis of the thermophilic bacterium of the candidate phylum Aminicenantes from deep subsurface aquifer revealed its physiology and ecological role.</title>
        <authorList>
            <person name="Kadnikov V.V."/>
            <person name="Mardanov A.V."/>
            <person name="Beletsky A.V."/>
            <person name="Karnachuk O.V."/>
            <person name="Ravin N.V."/>
        </authorList>
    </citation>
    <scope>NUCLEOTIDE SEQUENCE [LARGE SCALE GENOMIC DNA]</scope>
    <source>
        <strain evidence="1">BY38</strain>
    </source>
</reference>
<dbReference type="EMBL" id="QUAH01000002">
    <property type="protein sequence ID" value="RFT16603.1"/>
    <property type="molecule type" value="Genomic_DNA"/>
</dbReference>
<sequence length="106" mass="12405">MASFNLTPVEKGILRCRHTGPFTPEDIQSLTVFFREYHGKLLIDLSGTDPSECLRHIKHMRPIMPTAAIFGAEIDPKILEIDRSYYANEVRWFRTEKEALEWLRNQ</sequence>